<protein>
    <submittedName>
        <fullName evidence="1">Uncharacterized protein</fullName>
    </submittedName>
</protein>
<dbReference type="EMBL" id="NOZR01000006">
    <property type="protein sequence ID" value="OYN80439.1"/>
    <property type="molecule type" value="Genomic_DNA"/>
</dbReference>
<dbReference type="Proteomes" id="UP000216063">
    <property type="component" value="Unassembled WGS sequence"/>
</dbReference>
<evidence type="ECO:0000313" key="1">
    <source>
        <dbReference type="EMBL" id="OYN80439.1"/>
    </source>
</evidence>
<gene>
    <name evidence="1" type="ORF">CG716_09960</name>
</gene>
<organism evidence="1 2">
    <name type="scientific">Mycolicibacterium sphagni</name>
    <dbReference type="NCBI Taxonomy" id="1786"/>
    <lineage>
        <taxon>Bacteria</taxon>
        <taxon>Bacillati</taxon>
        <taxon>Actinomycetota</taxon>
        <taxon>Actinomycetes</taxon>
        <taxon>Mycobacteriales</taxon>
        <taxon>Mycobacteriaceae</taxon>
        <taxon>Mycolicibacterium</taxon>
    </lineage>
</organism>
<dbReference type="AlphaFoldDB" id="A0A255DLW5"/>
<evidence type="ECO:0000313" key="2">
    <source>
        <dbReference type="Proteomes" id="UP000216063"/>
    </source>
</evidence>
<keyword evidence="2" id="KW-1185">Reference proteome</keyword>
<comment type="caution">
    <text evidence="1">The sequence shown here is derived from an EMBL/GenBank/DDBJ whole genome shotgun (WGS) entry which is preliminary data.</text>
</comment>
<sequence>MELPALTEKPESICEACRKHVQAVVDDSPAVWDSLHGALGDRSMRAGQERVAGTKNPPIPIDVEVDAVKDALADWLVAAAARVAELLNVDDPQPKSRIDREQRRIVGACTKLVSPHVDALLAAPAESVTVWRKTGESRTFVDKTGIDICLEIVRCHRVAHAILGDQHIHQSVQLPCPNCHARRCSRTVTTRKNGDVDDLIACAECKSSWTYEIYQFRCRRDAEDMEDAKLEAQERQSFTELIEQERTARELAEYLLAELRWKFSLALDCPNISAAEFATAVIDVKAAS</sequence>
<reference evidence="1 2" key="1">
    <citation type="submission" date="2017-07" db="EMBL/GenBank/DDBJ databases">
        <title>The new phylogeny of genus Mycobacterium.</title>
        <authorList>
            <person name="Tortoli E."/>
            <person name="Trovato A."/>
            <person name="Cirillo D.M."/>
        </authorList>
    </citation>
    <scope>NUCLEOTIDE SEQUENCE [LARGE SCALE GENOMIC DNA]</scope>
    <source>
        <strain evidence="1 2">ATCC 33027</strain>
    </source>
</reference>
<accession>A0A255DLW5</accession>
<name>A0A255DLW5_9MYCO</name>
<proteinExistence type="predicted"/>